<sequence>MSDSAGVPGHAAGEGDNELVLLLLSANNLHKWGLEASSEAQRKMLLKQAEETIKLYHGRAASIAQAEAAPLTMLDAEIGQLGRKRQNVVQWLRQQADAREQVGASHSRRGRNYHKNRRRAVRKREGELHGLTTCISNLRIKRRSCWASRSCLSQPSSKICTWCARRRTASPASLRPGSRLGAVVATPGLGKTLALQQFCRLQMRLRRRSEDLPCSPLNRTELVKLLAEKGQTLEQEVDFAASCVVFGVN</sequence>
<accession>A0ACC3CIB3</accession>
<reference evidence="1" key="1">
    <citation type="submission" date="2019-11" db="EMBL/GenBank/DDBJ databases">
        <title>Nori genome reveals adaptations in red seaweeds to the harsh intertidal environment.</title>
        <authorList>
            <person name="Wang D."/>
            <person name="Mao Y."/>
        </authorList>
    </citation>
    <scope>NUCLEOTIDE SEQUENCE</scope>
    <source>
        <tissue evidence="1">Gametophyte</tissue>
    </source>
</reference>
<evidence type="ECO:0000313" key="1">
    <source>
        <dbReference type="EMBL" id="KAK1869955.1"/>
    </source>
</evidence>
<gene>
    <name evidence="1" type="ORF">I4F81_012420</name>
</gene>
<dbReference type="EMBL" id="CM020620">
    <property type="protein sequence ID" value="KAK1869955.1"/>
    <property type="molecule type" value="Genomic_DNA"/>
</dbReference>
<keyword evidence="2" id="KW-1185">Reference proteome</keyword>
<name>A0ACC3CIB3_PYRYE</name>
<dbReference type="Proteomes" id="UP000798662">
    <property type="component" value="Chromosome 3"/>
</dbReference>
<organism evidence="1 2">
    <name type="scientific">Pyropia yezoensis</name>
    <name type="common">Susabi-nori</name>
    <name type="synonym">Porphyra yezoensis</name>
    <dbReference type="NCBI Taxonomy" id="2788"/>
    <lineage>
        <taxon>Eukaryota</taxon>
        <taxon>Rhodophyta</taxon>
        <taxon>Bangiophyceae</taxon>
        <taxon>Bangiales</taxon>
        <taxon>Bangiaceae</taxon>
        <taxon>Pyropia</taxon>
    </lineage>
</organism>
<evidence type="ECO:0000313" key="2">
    <source>
        <dbReference type="Proteomes" id="UP000798662"/>
    </source>
</evidence>
<protein>
    <submittedName>
        <fullName evidence="1">Uncharacterized protein</fullName>
    </submittedName>
</protein>
<comment type="caution">
    <text evidence="1">The sequence shown here is derived from an EMBL/GenBank/DDBJ whole genome shotgun (WGS) entry which is preliminary data.</text>
</comment>
<proteinExistence type="predicted"/>